<evidence type="ECO:0000313" key="2">
    <source>
        <dbReference type="Proteomes" id="UP001597304"/>
    </source>
</evidence>
<reference evidence="2" key="1">
    <citation type="journal article" date="2019" name="Int. J. Syst. Evol. Microbiol.">
        <title>The Global Catalogue of Microorganisms (GCM) 10K type strain sequencing project: providing services to taxonomists for standard genome sequencing and annotation.</title>
        <authorList>
            <consortium name="The Broad Institute Genomics Platform"/>
            <consortium name="The Broad Institute Genome Sequencing Center for Infectious Disease"/>
            <person name="Wu L."/>
            <person name="Ma J."/>
        </authorList>
    </citation>
    <scope>NUCLEOTIDE SEQUENCE [LARGE SCALE GENOMIC DNA]</scope>
    <source>
        <strain evidence="2">LMG 29247</strain>
    </source>
</reference>
<dbReference type="Pfam" id="PF02586">
    <property type="entry name" value="SRAP"/>
    <property type="match status" value="1"/>
</dbReference>
<evidence type="ECO:0000313" key="1">
    <source>
        <dbReference type="EMBL" id="MFD1712719.1"/>
    </source>
</evidence>
<sequence>MCYSAAVRADYAAFRRLFPRSRLALKAFFDLYWRRRQQPKPPMRTPRVMDAQFTHPHSPEEREIHALIAEFDASQVSALEQDLFAQRKRLADAERALQTKVTKKAQEDQRIATAKIDQALARLTRLKRPELSESDTRIFPGWWAPVLVIEGGEPVIWPMRYGCRPAGKPTLYDRKYPGTYNARRDNLRGFWKQQFGQTHALMLVTTFFENVARHAAEGRALRAGEAPENIVLRFEPSPPQEMYIACLFSHWTPPAGSDEPDLWSFAAVTDDPPPEVAAAGHDRCIVQLRPENVEAWLTPQGRTLDALDALLDDKARPYYEHRLAA</sequence>
<keyword evidence="2" id="KW-1185">Reference proteome</keyword>
<dbReference type="InterPro" id="IPR036590">
    <property type="entry name" value="SRAP-like"/>
</dbReference>
<proteinExistence type="predicted"/>
<accession>A0ABW4KZZ5</accession>
<protein>
    <submittedName>
        <fullName evidence="1">SOS response-associated peptidase family protein</fullName>
    </submittedName>
</protein>
<dbReference type="EMBL" id="JBHUEJ010000047">
    <property type="protein sequence ID" value="MFD1712719.1"/>
    <property type="molecule type" value="Genomic_DNA"/>
</dbReference>
<dbReference type="Gene3D" id="3.90.1680.10">
    <property type="entry name" value="SOS response associated peptidase-like"/>
    <property type="match status" value="1"/>
</dbReference>
<dbReference type="InterPro" id="IPR003738">
    <property type="entry name" value="SRAP"/>
</dbReference>
<comment type="caution">
    <text evidence="1">The sequence shown here is derived from an EMBL/GenBank/DDBJ whole genome shotgun (WGS) entry which is preliminary data.</text>
</comment>
<dbReference type="SUPFAM" id="SSF143081">
    <property type="entry name" value="BB1717-like"/>
    <property type="match status" value="1"/>
</dbReference>
<organism evidence="1 2">
    <name type="scientific">Ottowia flava</name>
    <dbReference type="NCBI Taxonomy" id="2675430"/>
    <lineage>
        <taxon>Bacteria</taxon>
        <taxon>Pseudomonadati</taxon>
        <taxon>Pseudomonadota</taxon>
        <taxon>Betaproteobacteria</taxon>
        <taxon>Burkholderiales</taxon>
        <taxon>Comamonadaceae</taxon>
        <taxon>Ottowia</taxon>
    </lineage>
</organism>
<name>A0ABW4KZZ5_9BURK</name>
<gene>
    <name evidence="1" type="ORF">ACFSF0_19145</name>
</gene>
<dbReference type="RefSeq" id="WP_147915012.1">
    <property type="nucleotide sequence ID" value="NZ_JBHUEJ010000047.1"/>
</dbReference>
<dbReference type="Proteomes" id="UP001597304">
    <property type="component" value="Unassembled WGS sequence"/>
</dbReference>